<evidence type="ECO:0000313" key="5">
    <source>
        <dbReference type="Proteomes" id="UP000683428"/>
    </source>
</evidence>
<dbReference type="InterPro" id="IPR017924">
    <property type="entry name" value="RNA-binding_YhbY"/>
</dbReference>
<reference evidence="4" key="1">
    <citation type="submission" date="2020-11" db="EMBL/GenBank/DDBJ databases">
        <title>Azospira inquinata sp. nov.</title>
        <authorList>
            <person name="Moe W.M."/>
            <person name="Mikes M.C."/>
        </authorList>
    </citation>
    <scope>NUCLEOTIDE SEQUENCE</scope>
    <source>
        <strain evidence="4">Azo-3</strain>
    </source>
</reference>
<proteinExistence type="predicted"/>
<dbReference type="AlphaFoldDB" id="A0A975XUA2"/>
<dbReference type="PROSITE" id="PS51295">
    <property type="entry name" value="CRM"/>
    <property type="match status" value="1"/>
</dbReference>
<feature type="region of interest" description="Disordered" evidence="2">
    <location>
        <begin position="93"/>
        <end position="116"/>
    </location>
</feature>
<dbReference type="PANTHER" id="PTHR40065:SF3">
    <property type="entry name" value="RNA-BINDING PROTEIN YHBY"/>
    <property type="match status" value="1"/>
</dbReference>
<dbReference type="Proteomes" id="UP000683428">
    <property type="component" value="Chromosome"/>
</dbReference>
<dbReference type="RefSeq" id="WP_216128724.1">
    <property type="nucleotide sequence ID" value="NZ_CP064782.1"/>
</dbReference>
<name>A0A975XUA2_9RHOO</name>
<protein>
    <submittedName>
        <fullName evidence="4">Ribosome assembly RNA-binding protein YhbY</fullName>
    </submittedName>
</protein>
<dbReference type="InterPro" id="IPR001890">
    <property type="entry name" value="RNA-binding_CRM"/>
</dbReference>
<dbReference type="KEGG" id="aiq:Azoinq_12100"/>
<keyword evidence="1" id="KW-0694">RNA-binding</keyword>
<dbReference type="Pfam" id="PF01985">
    <property type="entry name" value="CRS1_YhbY"/>
    <property type="match status" value="1"/>
</dbReference>
<dbReference type="SMART" id="SM01103">
    <property type="entry name" value="CRS1_YhbY"/>
    <property type="match status" value="1"/>
</dbReference>
<evidence type="ECO:0000256" key="2">
    <source>
        <dbReference type="SAM" id="MobiDB-lite"/>
    </source>
</evidence>
<accession>A0A975XUA2</accession>
<sequence>MLSLSPVQRRALKARAHALNPVVSISQHGLTENVLKEIDANLKSHELIKVRVYNDDREVREQYLNDICTQLDAAPVQHIGKLLVVYRPAPEDAQAAAAARRTPGRNQRRSKRSFQS</sequence>
<dbReference type="InterPro" id="IPR051925">
    <property type="entry name" value="RNA-binding_domain"/>
</dbReference>
<evidence type="ECO:0000259" key="3">
    <source>
        <dbReference type="PROSITE" id="PS51295"/>
    </source>
</evidence>
<dbReference type="GO" id="GO:0003723">
    <property type="term" value="F:RNA binding"/>
    <property type="evidence" value="ECO:0007669"/>
    <property type="project" value="UniProtKB-UniRule"/>
</dbReference>
<organism evidence="4 5">
    <name type="scientific">Azospira inquinata</name>
    <dbReference type="NCBI Taxonomy" id="2785627"/>
    <lineage>
        <taxon>Bacteria</taxon>
        <taxon>Pseudomonadati</taxon>
        <taxon>Pseudomonadota</taxon>
        <taxon>Betaproteobacteria</taxon>
        <taxon>Rhodocyclales</taxon>
        <taxon>Rhodocyclaceae</taxon>
        <taxon>Azospira</taxon>
    </lineage>
</organism>
<feature type="compositionally biased region" description="Basic residues" evidence="2">
    <location>
        <begin position="102"/>
        <end position="116"/>
    </location>
</feature>
<keyword evidence="5" id="KW-1185">Reference proteome</keyword>
<dbReference type="PANTHER" id="PTHR40065">
    <property type="entry name" value="RNA-BINDING PROTEIN YHBY"/>
    <property type="match status" value="1"/>
</dbReference>
<feature type="domain" description="CRM" evidence="3">
    <location>
        <begin position="2"/>
        <end position="98"/>
    </location>
</feature>
<evidence type="ECO:0000256" key="1">
    <source>
        <dbReference type="PROSITE-ProRule" id="PRU00626"/>
    </source>
</evidence>
<gene>
    <name evidence="4" type="primary">yhbY</name>
    <name evidence="4" type="ORF">Azoinq_12100</name>
</gene>
<dbReference type="NCBIfam" id="TIGR00253">
    <property type="entry name" value="RNA_bind_YhbY"/>
    <property type="match status" value="1"/>
</dbReference>
<evidence type="ECO:0000313" key="4">
    <source>
        <dbReference type="EMBL" id="QWT48586.1"/>
    </source>
</evidence>
<dbReference type="EMBL" id="CP064782">
    <property type="protein sequence ID" value="QWT48586.1"/>
    <property type="molecule type" value="Genomic_DNA"/>
</dbReference>